<sequence length="395" mass="40821">MRALLLAVCALDPNAVARQAASYTRMATLRICLVAECVRRFEGGRNERRASGDPCREDFPMTAHRAKPLTAHRVKKAPRRWRGTLPLTVGACVCALALGLPGVAAAHAFSAPGPDGTPPAAGPAAAERPAALERPALPERPRKPGRPSLPDRPSLPERPAAPEAPSVPVDLEDLMEAVEGLSASPLTNLGVADPFWLAEIDREIETVLGEEDGGQGADDWPVGPARIKLKKEIQRLQEAALNGDVLTAADAKTKIPKLTDELLQAAGLGSFLDQLPPPPEPGEDEATEPADPADPTADAGDTGTETGADAEAEETGDGSTQPPVLPPPVPSTPTAPPLFPGFPPAQPAKPAAFPSLPLFPSAPTAPFGGLPPAPAAVPGLPAFPPAPFGGLPKFP</sequence>
<gene>
    <name evidence="2" type="ORF">SAMN05421806_102261</name>
</gene>
<feature type="compositionally biased region" description="Low complexity" evidence="1">
    <location>
        <begin position="122"/>
        <end position="135"/>
    </location>
</feature>
<feature type="region of interest" description="Disordered" evidence="1">
    <location>
        <begin position="114"/>
        <end position="167"/>
    </location>
</feature>
<feature type="compositionally biased region" description="Pro residues" evidence="1">
    <location>
        <begin position="323"/>
        <end position="347"/>
    </location>
</feature>
<evidence type="ECO:0000313" key="2">
    <source>
        <dbReference type="EMBL" id="SDJ73725.1"/>
    </source>
</evidence>
<feature type="compositionally biased region" description="Low complexity" evidence="1">
    <location>
        <begin position="289"/>
        <end position="307"/>
    </location>
</feature>
<proteinExistence type="predicted"/>
<organism evidence="2 3">
    <name type="scientific">Streptomyces indicus</name>
    <dbReference type="NCBI Taxonomy" id="417292"/>
    <lineage>
        <taxon>Bacteria</taxon>
        <taxon>Bacillati</taxon>
        <taxon>Actinomycetota</taxon>
        <taxon>Actinomycetes</taxon>
        <taxon>Kitasatosporales</taxon>
        <taxon>Streptomycetaceae</taxon>
        <taxon>Streptomyces</taxon>
    </lineage>
</organism>
<dbReference type="EMBL" id="FNFF01000002">
    <property type="protein sequence ID" value="SDJ73725.1"/>
    <property type="molecule type" value="Genomic_DNA"/>
</dbReference>
<keyword evidence="3" id="KW-1185">Reference proteome</keyword>
<dbReference type="STRING" id="417292.SAMN05421806_102261"/>
<evidence type="ECO:0000313" key="3">
    <source>
        <dbReference type="Proteomes" id="UP000199155"/>
    </source>
</evidence>
<reference evidence="2 3" key="1">
    <citation type="submission" date="2016-10" db="EMBL/GenBank/DDBJ databases">
        <authorList>
            <person name="de Groot N.N."/>
        </authorList>
    </citation>
    <scope>NUCLEOTIDE SEQUENCE [LARGE SCALE GENOMIC DNA]</scope>
    <source>
        <strain evidence="2 3">CGMCC 4.5727</strain>
    </source>
</reference>
<evidence type="ECO:0000256" key="1">
    <source>
        <dbReference type="SAM" id="MobiDB-lite"/>
    </source>
</evidence>
<protein>
    <submittedName>
        <fullName evidence="2">Uncharacterized protein</fullName>
    </submittedName>
</protein>
<feature type="region of interest" description="Disordered" evidence="1">
    <location>
        <begin position="270"/>
        <end position="395"/>
    </location>
</feature>
<accession>A0A1G8W7K9</accession>
<name>A0A1G8W7K9_9ACTN</name>
<dbReference type="Proteomes" id="UP000199155">
    <property type="component" value="Unassembled WGS sequence"/>
</dbReference>
<feature type="compositionally biased region" description="Pro residues" evidence="1">
    <location>
        <begin position="369"/>
        <end position="387"/>
    </location>
</feature>
<dbReference type="AlphaFoldDB" id="A0A1G8W7K9"/>